<reference evidence="2" key="1">
    <citation type="journal article" date="2019" name="Int. J. Syst. Evol. Microbiol.">
        <title>The Global Catalogue of Microorganisms (GCM) 10K type strain sequencing project: providing services to taxonomists for standard genome sequencing and annotation.</title>
        <authorList>
            <consortium name="The Broad Institute Genomics Platform"/>
            <consortium name="The Broad Institute Genome Sequencing Center for Infectious Disease"/>
            <person name="Wu L."/>
            <person name="Ma J."/>
        </authorList>
    </citation>
    <scope>NUCLEOTIDE SEQUENCE [LARGE SCALE GENOMIC DNA]</scope>
    <source>
        <strain evidence="2">JCM 17440</strain>
    </source>
</reference>
<dbReference type="EMBL" id="BAABAS010000011">
    <property type="protein sequence ID" value="GAA4234880.1"/>
    <property type="molecule type" value="Genomic_DNA"/>
</dbReference>
<dbReference type="Proteomes" id="UP001501710">
    <property type="component" value="Unassembled WGS sequence"/>
</dbReference>
<accession>A0ABP8C782</accession>
<dbReference type="InterPro" id="IPR025850">
    <property type="entry name" value="SUKH-3"/>
</dbReference>
<comment type="caution">
    <text evidence="1">The sequence shown here is derived from an EMBL/GenBank/DDBJ whole genome shotgun (WGS) entry which is preliminary data.</text>
</comment>
<proteinExistence type="predicted"/>
<evidence type="ECO:0000313" key="2">
    <source>
        <dbReference type="Proteomes" id="UP001501710"/>
    </source>
</evidence>
<organism evidence="1 2">
    <name type="scientific">Actinomadura meridiana</name>
    <dbReference type="NCBI Taxonomy" id="559626"/>
    <lineage>
        <taxon>Bacteria</taxon>
        <taxon>Bacillati</taxon>
        <taxon>Actinomycetota</taxon>
        <taxon>Actinomycetes</taxon>
        <taxon>Streptosporangiales</taxon>
        <taxon>Thermomonosporaceae</taxon>
        <taxon>Actinomadura</taxon>
    </lineage>
</organism>
<name>A0ABP8C782_9ACTN</name>
<keyword evidence="2" id="KW-1185">Reference proteome</keyword>
<evidence type="ECO:0008006" key="3">
    <source>
        <dbReference type="Google" id="ProtNLM"/>
    </source>
</evidence>
<protein>
    <recommendedName>
        <fullName evidence="3">Knr4/Smi1-like domain-containing protein</fullName>
    </recommendedName>
</protein>
<gene>
    <name evidence="1" type="ORF">GCM10022254_40820</name>
</gene>
<dbReference type="RefSeq" id="WP_344898925.1">
    <property type="nucleotide sequence ID" value="NZ_BAABAS010000011.1"/>
</dbReference>
<sequence length="147" mass="16659">MRVETREALREAGWSPSRKTSPWRWFDFLLRQGYEDFPAARWALTSVGGLRVAAHQAIGPNYPNSDMLFDPLLGAWDNYDDVYQLMDLCGSRVFPLGLWDIAMTPMIDESSAVYAFGAFGTWRVGASMEEFLDKVVCAEDPIEIIEP</sequence>
<evidence type="ECO:0000313" key="1">
    <source>
        <dbReference type="EMBL" id="GAA4234880.1"/>
    </source>
</evidence>
<dbReference type="Pfam" id="PF14433">
    <property type="entry name" value="SUKH-3"/>
    <property type="match status" value="1"/>
</dbReference>